<reference evidence="3" key="1">
    <citation type="journal article" date="2019" name="Int. J. Syst. Evol. Microbiol.">
        <title>The Global Catalogue of Microorganisms (GCM) 10K type strain sequencing project: providing services to taxonomists for standard genome sequencing and annotation.</title>
        <authorList>
            <consortium name="The Broad Institute Genomics Platform"/>
            <consortium name="The Broad Institute Genome Sequencing Center for Infectious Disease"/>
            <person name="Wu L."/>
            <person name="Ma J."/>
        </authorList>
    </citation>
    <scope>NUCLEOTIDE SEQUENCE [LARGE SCALE GENOMIC DNA]</scope>
    <source>
        <strain evidence="3">JCM 30346</strain>
    </source>
</reference>
<evidence type="ECO:0000313" key="2">
    <source>
        <dbReference type="EMBL" id="MFC6081063.1"/>
    </source>
</evidence>
<organism evidence="2 3">
    <name type="scientific">Sphaerisporangium aureirubrum</name>
    <dbReference type="NCBI Taxonomy" id="1544736"/>
    <lineage>
        <taxon>Bacteria</taxon>
        <taxon>Bacillati</taxon>
        <taxon>Actinomycetota</taxon>
        <taxon>Actinomycetes</taxon>
        <taxon>Streptosporangiales</taxon>
        <taxon>Streptosporangiaceae</taxon>
        <taxon>Sphaerisporangium</taxon>
    </lineage>
</organism>
<keyword evidence="3" id="KW-1185">Reference proteome</keyword>
<accession>A0ABW1NDT6</accession>
<feature type="region of interest" description="Disordered" evidence="1">
    <location>
        <begin position="1"/>
        <end position="47"/>
    </location>
</feature>
<dbReference type="Proteomes" id="UP001596137">
    <property type="component" value="Unassembled WGS sequence"/>
</dbReference>
<gene>
    <name evidence="2" type="ORF">ACFP1K_07810</name>
</gene>
<dbReference type="RefSeq" id="WP_380748493.1">
    <property type="nucleotide sequence ID" value="NZ_JBHSRF010000007.1"/>
</dbReference>
<comment type="caution">
    <text evidence="2">The sequence shown here is derived from an EMBL/GenBank/DDBJ whole genome shotgun (WGS) entry which is preliminary data.</text>
</comment>
<dbReference type="EMBL" id="JBHSRF010000007">
    <property type="protein sequence ID" value="MFC6081063.1"/>
    <property type="molecule type" value="Genomic_DNA"/>
</dbReference>
<evidence type="ECO:0000313" key="3">
    <source>
        <dbReference type="Proteomes" id="UP001596137"/>
    </source>
</evidence>
<evidence type="ECO:0000256" key="1">
    <source>
        <dbReference type="SAM" id="MobiDB-lite"/>
    </source>
</evidence>
<proteinExistence type="predicted"/>
<sequence length="211" mass="22893">MIDRNGVHRPPYPNSPFFDSGSPAETSTIEAATMPSAPIEHDDSWPGDKARDIVVQANREAAEQHLRNSEQHRAEAERLSAQLSALSPDYEAKRVAFEEVSRQVNDLAEQQRQAAGLADLEKRASEALSAAAVALRIVPLTAPRGDVMVAAVTTEGPTLGRHLCPPPCRQPMRWTEENGYIHDTPSGEVQAGQLCQLRSVAQDAQAGVVRS</sequence>
<protein>
    <submittedName>
        <fullName evidence="2">Uncharacterized protein</fullName>
    </submittedName>
</protein>
<name>A0ABW1NDT6_9ACTN</name>